<evidence type="ECO:0000313" key="4">
    <source>
        <dbReference type="Proteomes" id="UP000093740"/>
    </source>
</evidence>
<dbReference type="GO" id="GO:0005737">
    <property type="term" value="C:cytoplasm"/>
    <property type="evidence" value="ECO:0007669"/>
    <property type="project" value="TreeGrafter"/>
</dbReference>
<sequence>MHRVRLGIVGCGIAARELHFPALVQLTDKFEITAVTSRRRERAEDFASMVKDALGYEPAVFDSYEELLESGSVDAVDLTLPIELNVPFIFKAVEKGVHVICEKPISTDIENGKKVVELSTNTDKVIYIAENYRHDFRFNKIRAFIDENTIGRPIFVAWHLWIGMDKSNKYVQTEWRQRPKHIGGFLSDGGVHHIAALRVIFGDIAWVSGVTKRVSDYLGDDDTLSTVFEFNSGVVGNYTVSYAVSGKQYFEIVGTDGRIYLDEERITVRGQREETINIPNQNTFKNEFEDFYRVVKHGEPNILGHPVDALKDLSFFEAAIKSKDTRIEIEDLLRSTTPD</sequence>
<dbReference type="InterPro" id="IPR055170">
    <property type="entry name" value="GFO_IDH_MocA-like_dom"/>
</dbReference>
<dbReference type="AlphaFoldDB" id="A0AAI8GCP7"/>
<accession>A0AAI8GCP7</accession>
<evidence type="ECO:0000259" key="1">
    <source>
        <dbReference type="Pfam" id="PF01408"/>
    </source>
</evidence>
<dbReference type="Gene3D" id="3.30.360.10">
    <property type="entry name" value="Dihydrodipicolinate Reductase, domain 2"/>
    <property type="match status" value="1"/>
</dbReference>
<keyword evidence="4" id="KW-1185">Reference proteome</keyword>
<evidence type="ECO:0000313" key="3">
    <source>
        <dbReference type="EMBL" id="AMW32161.1"/>
    </source>
</evidence>
<dbReference type="Gene3D" id="3.40.50.720">
    <property type="entry name" value="NAD(P)-binding Rossmann-like Domain"/>
    <property type="match status" value="1"/>
</dbReference>
<dbReference type="PANTHER" id="PTHR42840">
    <property type="entry name" value="NAD(P)-BINDING ROSSMANN-FOLD SUPERFAMILY PROTEIN-RELATED"/>
    <property type="match status" value="1"/>
</dbReference>
<proteinExistence type="predicted"/>
<dbReference type="Pfam" id="PF01408">
    <property type="entry name" value="GFO_IDH_MocA"/>
    <property type="match status" value="1"/>
</dbReference>
<dbReference type="GO" id="GO:0000166">
    <property type="term" value="F:nucleotide binding"/>
    <property type="evidence" value="ECO:0007669"/>
    <property type="project" value="InterPro"/>
</dbReference>
<name>A0AAI8GCP7_FERIS</name>
<dbReference type="KEGG" id="fia:NA23_01765"/>
<reference evidence="3 4" key="1">
    <citation type="journal article" date="2015" name="Stand. Genomic Sci.">
        <title>Genome sequence of a native-feather degrading extremely thermophilic Eubacterium, Fervidobacterium islandicum AW-1.</title>
        <authorList>
            <person name="Lee Y.J."/>
            <person name="Jeong H."/>
            <person name="Park G.S."/>
            <person name="Kwak Y."/>
            <person name="Lee S.J."/>
            <person name="Lee S.J."/>
            <person name="Park M.K."/>
            <person name="Kim J.Y."/>
            <person name="Kang H.K."/>
            <person name="Shin J.H."/>
            <person name="Lee D.W."/>
        </authorList>
    </citation>
    <scope>NUCLEOTIDE SEQUENCE [LARGE SCALE GENOMIC DNA]</scope>
    <source>
        <strain evidence="3 4">AW-1</strain>
    </source>
</reference>
<feature type="domain" description="GFO/IDH/MocA-like oxidoreductase" evidence="2">
    <location>
        <begin position="138"/>
        <end position="259"/>
    </location>
</feature>
<dbReference type="Proteomes" id="UP000093740">
    <property type="component" value="Chromosome"/>
</dbReference>
<dbReference type="InterPro" id="IPR000683">
    <property type="entry name" value="Gfo/Idh/MocA-like_OxRdtase_N"/>
</dbReference>
<protein>
    <submittedName>
        <fullName evidence="3">Gfo/Idh/MocA family oxidoreductase</fullName>
    </submittedName>
</protein>
<dbReference type="PANTHER" id="PTHR42840:SF5">
    <property type="entry name" value="NAD(P)-BINDING ROSSMANN-FOLD SUPERFAMILY PROTEIN"/>
    <property type="match status" value="1"/>
</dbReference>
<gene>
    <name evidence="3" type="ORF">NA23_01765</name>
</gene>
<feature type="domain" description="Gfo/Idh/MocA-like oxidoreductase N-terminal" evidence="1">
    <location>
        <begin position="5"/>
        <end position="127"/>
    </location>
</feature>
<dbReference type="Pfam" id="PF22725">
    <property type="entry name" value="GFO_IDH_MocA_C3"/>
    <property type="match status" value="1"/>
</dbReference>
<dbReference type="GO" id="GO:0016491">
    <property type="term" value="F:oxidoreductase activity"/>
    <property type="evidence" value="ECO:0007669"/>
    <property type="project" value="TreeGrafter"/>
</dbReference>
<dbReference type="InterPro" id="IPR036291">
    <property type="entry name" value="NAD(P)-bd_dom_sf"/>
</dbReference>
<dbReference type="GO" id="GO:0006740">
    <property type="term" value="P:NADPH regeneration"/>
    <property type="evidence" value="ECO:0007669"/>
    <property type="project" value="TreeGrafter"/>
</dbReference>
<evidence type="ECO:0000259" key="2">
    <source>
        <dbReference type="Pfam" id="PF22725"/>
    </source>
</evidence>
<dbReference type="SUPFAM" id="SSF55347">
    <property type="entry name" value="Glyceraldehyde-3-phosphate dehydrogenase-like, C-terminal domain"/>
    <property type="match status" value="1"/>
</dbReference>
<dbReference type="EMBL" id="CP014334">
    <property type="protein sequence ID" value="AMW32161.1"/>
    <property type="molecule type" value="Genomic_DNA"/>
</dbReference>
<organism evidence="3 4">
    <name type="scientific">Fervidobacterium islandicum</name>
    <dbReference type="NCBI Taxonomy" id="2423"/>
    <lineage>
        <taxon>Bacteria</taxon>
        <taxon>Thermotogati</taxon>
        <taxon>Thermotogota</taxon>
        <taxon>Thermotogae</taxon>
        <taxon>Thermotogales</taxon>
        <taxon>Fervidobacteriaceae</taxon>
        <taxon>Fervidobacterium</taxon>
    </lineage>
</organism>
<dbReference type="SUPFAM" id="SSF51735">
    <property type="entry name" value="NAD(P)-binding Rossmann-fold domains"/>
    <property type="match status" value="1"/>
</dbReference>
<dbReference type="RefSeq" id="WP_033191335.1">
    <property type="nucleotide sequence ID" value="NZ_CP014334.2"/>
</dbReference>